<sequence>MGNVVHLVNELLNRTTVKQALASEYTPQWHEAMDVEYESLMRNKTWELVPRPKSTKKKRVNILSSVWVLVVKRNKKGEADRSKARLAIRGFLQKFGINYLETYSPVVRIESVRLVMIIALIHGLNRRHVDFVTAFWNGEFVDVDIYM</sequence>
<dbReference type="OrthoDB" id="121306at2759"/>
<organism evidence="2 3">
    <name type="scientific">Phytophthora palmivora</name>
    <dbReference type="NCBI Taxonomy" id="4796"/>
    <lineage>
        <taxon>Eukaryota</taxon>
        <taxon>Sar</taxon>
        <taxon>Stramenopiles</taxon>
        <taxon>Oomycota</taxon>
        <taxon>Peronosporomycetes</taxon>
        <taxon>Peronosporales</taxon>
        <taxon>Peronosporaceae</taxon>
        <taxon>Phytophthora</taxon>
    </lineage>
</organism>
<dbReference type="InterPro" id="IPR013103">
    <property type="entry name" value="RVT_2"/>
</dbReference>
<dbReference type="Proteomes" id="UP000237271">
    <property type="component" value="Unassembled WGS sequence"/>
</dbReference>
<comment type="caution">
    <text evidence="2">The sequence shown here is derived from an EMBL/GenBank/DDBJ whole genome shotgun (WGS) entry which is preliminary data.</text>
</comment>
<evidence type="ECO:0000259" key="1">
    <source>
        <dbReference type="Pfam" id="PF07727"/>
    </source>
</evidence>
<gene>
    <name evidence="2" type="ORF">PHPALM_7554</name>
</gene>
<dbReference type="AlphaFoldDB" id="A0A2P4YC20"/>
<accession>A0A2P4YC20</accession>
<reference evidence="2 3" key="1">
    <citation type="journal article" date="2017" name="Genome Biol. Evol.">
        <title>Phytophthora megakarya and P. palmivora, closely related causal agents of cacao black pod rot, underwent increases in genome sizes and gene numbers by different mechanisms.</title>
        <authorList>
            <person name="Ali S.S."/>
            <person name="Shao J."/>
            <person name="Lary D.J."/>
            <person name="Kronmiller B."/>
            <person name="Shen D."/>
            <person name="Strem M.D."/>
            <person name="Amoako-Attah I."/>
            <person name="Akrofi A.Y."/>
            <person name="Begoude B.A."/>
            <person name="Ten Hoopen G.M."/>
            <person name="Coulibaly K."/>
            <person name="Kebe B.I."/>
            <person name="Melnick R.L."/>
            <person name="Guiltinan M.J."/>
            <person name="Tyler B.M."/>
            <person name="Meinhardt L.W."/>
            <person name="Bailey B.A."/>
        </authorList>
    </citation>
    <scope>NUCLEOTIDE SEQUENCE [LARGE SCALE GENOMIC DNA]</scope>
    <source>
        <strain evidence="3">sbr112.9</strain>
    </source>
</reference>
<feature type="domain" description="Reverse transcriptase Ty1/copia-type" evidence="1">
    <location>
        <begin position="43"/>
        <end position="147"/>
    </location>
</feature>
<proteinExistence type="predicted"/>
<keyword evidence="3" id="KW-1185">Reference proteome</keyword>
<evidence type="ECO:0000313" key="2">
    <source>
        <dbReference type="EMBL" id="POM75356.1"/>
    </source>
</evidence>
<name>A0A2P4YC20_9STRA</name>
<dbReference type="EMBL" id="NCKW01003876">
    <property type="protein sequence ID" value="POM75356.1"/>
    <property type="molecule type" value="Genomic_DNA"/>
</dbReference>
<evidence type="ECO:0000313" key="3">
    <source>
        <dbReference type="Proteomes" id="UP000237271"/>
    </source>
</evidence>
<dbReference type="Pfam" id="PF07727">
    <property type="entry name" value="RVT_2"/>
    <property type="match status" value="1"/>
</dbReference>
<protein>
    <recommendedName>
        <fullName evidence="1">Reverse transcriptase Ty1/copia-type domain-containing protein</fullName>
    </recommendedName>
</protein>